<organism evidence="1 2">
    <name type="scientific">Trichonephila inaurata madagascariensis</name>
    <dbReference type="NCBI Taxonomy" id="2747483"/>
    <lineage>
        <taxon>Eukaryota</taxon>
        <taxon>Metazoa</taxon>
        <taxon>Ecdysozoa</taxon>
        <taxon>Arthropoda</taxon>
        <taxon>Chelicerata</taxon>
        <taxon>Arachnida</taxon>
        <taxon>Araneae</taxon>
        <taxon>Araneomorphae</taxon>
        <taxon>Entelegynae</taxon>
        <taxon>Araneoidea</taxon>
        <taxon>Nephilidae</taxon>
        <taxon>Trichonephila</taxon>
        <taxon>Trichonephila inaurata</taxon>
    </lineage>
</organism>
<comment type="caution">
    <text evidence="1">The sequence shown here is derived from an EMBL/GenBank/DDBJ whole genome shotgun (WGS) entry which is preliminary data.</text>
</comment>
<dbReference type="AlphaFoldDB" id="A0A8X6X785"/>
<name>A0A8X6X785_9ARAC</name>
<accession>A0A8X6X785</accession>
<reference evidence="1" key="1">
    <citation type="submission" date="2020-08" db="EMBL/GenBank/DDBJ databases">
        <title>Multicomponent nature underlies the extraordinary mechanical properties of spider dragline silk.</title>
        <authorList>
            <person name="Kono N."/>
            <person name="Nakamura H."/>
            <person name="Mori M."/>
            <person name="Yoshida Y."/>
            <person name="Ohtoshi R."/>
            <person name="Malay A.D."/>
            <person name="Moran D.A.P."/>
            <person name="Tomita M."/>
            <person name="Numata K."/>
            <person name="Arakawa K."/>
        </authorList>
    </citation>
    <scope>NUCLEOTIDE SEQUENCE</scope>
</reference>
<gene>
    <name evidence="1" type="ORF">TNIN_177751</name>
</gene>
<keyword evidence="2" id="KW-1185">Reference proteome</keyword>
<evidence type="ECO:0000313" key="1">
    <source>
        <dbReference type="EMBL" id="GFY48069.1"/>
    </source>
</evidence>
<dbReference type="Proteomes" id="UP000886998">
    <property type="component" value="Unassembled WGS sequence"/>
</dbReference>
<protein>
    <submittedName>
        <fullName evidence="1">Uncharacterized protein</fullName>
    </submittedName>
</protein>
<evidence type="ECO:0000313" key="2">
    <source>
        <dbReference type="Proteomes" id="UP000886998"/>
    </source>
</evidence>
<sequence>MEFLIRTPFPAGQAERNYRRLGRRWNWCALAKVLPHPSLFSSWRCRLSRYAVIIEESAVRLERISDSIHNHLYTEEEERVGARVEIERPPNMSRHSAWNRVWFPNNCSPEIDERSGIESRNAREPTVTLWGERARQLFKTKYFRVQKKEREKRGQADLYMEYQRLTRTVLSEK</sequence>
<proteinExistence type="predicted"/>
<dbReference type="EMBL" id="BMAV01006310">
    <property type="protein sequence ID" value="GFY48069.1"/>
    <property type="molecule type" value="Genomic_DNA"/>
</dbReference>